<feature type="domain" description="Glycosyltransferase GT-D fold" evidence="1">
    <location>
        <begin position="57"/>
        <end position="258"/>
    </location>
</feature>
<accession>A0A1G2HUM8</accession>
<dbReference type="InterPro" id="IPR014869">
    <property type="entry name" value="GT-D"/>
</dbReference>
<dbReference type="Pfam" id="PF08759">
    <property type="entry name" value="GT-D"/>
    <property type="match status" value="1"/>
</dbReference>
<comment type="caution">
    <text evidence="2">The sequence shown here is derived from an EMBL/GenBank/DDBJ whole genome shotgun (WGS) entry which is preliminary data.</text>
</comment>
<sequence>MIKKIIWVYGAIKRYLFYDTKYLFLFIYRYFQNNYRNKCQFYNDKEIIDLINIGKSIIRVGDGEIGLVHFCRVSYQVYSDAIRNDFLKIIKNYNNNSPYILGITEFVNYTNKELTHFINSEGKEINRFPVWRQLKITYELIFNKNAKYFDALAFYKPGRFENLILPYIQNKKVIIVTNKENKEKIMTSPLSSDTYLYITCEPENTYESRLKIQKDITNVIDKSGLPKNNFIVLMSAGLSKTIIYDMADQGYQVLDIGIGLESYYTGINLENRI</sequence>
<name>A0A1G2HUM8_9BACT</name>
<proteinExistence type="predicted"/>
<dbReference type="AlphaFoldDB" id="A0A1G2HUM8"/>
<evidence type="ECO:0000313" key="2">
    <source>
        <dbReference type="EMBL" id="OGZ66109.1"/>
    </source>
</evidence>
<protein>
    <recommendedName>
        <fullName evidence="1">Glycosyltransferase GT-D fold domain-containing protein</fullName>
    </recommendedName>
</protein>
<organism evidence="2 3">
    <name type="scientific">Candidatus Staskawiczbacteria bacterium RIFCSPHIGHO2_02_FULL_33_16</name>
    <dbReference type="NCBI Taxonomy" id="1802204"/>
    <lineage>
        <taxon>Bacteria</taxon>
        <taxon>Candidatus Staskawicziibacteriota</taxon>
    </lineage>
</organism>
<evidence type="ECO:0000313" key="3">
    <source>
        <dbReference type="Proteomes" id="UP000179183"/>
    </source>
</evidence>
<reference evidence="2 3" key="1">
    <citation type="journal article" date="2016" name="Nat. Commun.">
        <title>Thousands of microbial genomes shed light on interconnected biogeochemical processes in an aquifer system.</title>
        <authorList>
            <person name="Anantharaman K."/>
            <person name="Brown C.T."/>
            <person name="Hug L.A."/>
            <person name="Sharon I."/>
            <person name="Castelle C.J."/>
            <person name="Probst A.J."/>
            <person name="Thomas B.C."/>
            <person name="Singh A."/>
            <person name="Wilkins M.J."/>
            <person name="Karaoz U."/>
            <person name="Brodie E.L."/>
            <person name="Williams K.H."/>
            <person name="Hubbard S.S."/>
            <person name="Banfield J.F."/>
        </authorList>
    </citation>
    <scope>NUCLEOTIDE SEQUENCE [LARGE SCALE GENOMIC DNA]</scope>
</reference>
<evidence type="ECO:0000259" key="1">
    <source>
        <dbReference type="Pfam" id="PF08759"/>
    </source>
</evidence>
<dbReference type="Proteomes" id="UP000179183">
    <property type="component" value="Unassembled WGS sequence"/>
</dbReference>
<gene>
    <name evidence="2" type="ORF">A3D34_02970</name>
</gene>
<dbReference type="EMBL" id="MHOQ01000032">
    <property type="protein sequence ID" value="OGZ66109.1"/>
    <property type="molecule type" value="Genomic_DNA"/>
</dbReference>